<evidence type="ECO:0000256" key="1">
    <source>
        <dbReference type="SAM" id="Phobius"/>
    </source>
</evidence>
<keyword evidence="1" id="KW-0472">Membrane</keyword>
<feature type="transmembrane region" description="Helical" evidence="1">
    <location>
        <begin position="187"/>
        <end position="207"/>
    </location>
</feature>
<feature type="transmembrane region" description="Helical" evidence="1">
    <location>
        <begin position="16"/>
        <end position="37"/>
    </location>
</feature>
<reference evidence="2 3" key="1">
    <citation type="submission" date="2024-09" db="EMBL/GenBank/DDBJ databases">
        <authorList>
            <person name="Sun Q."/>
            <person name="Mori K."/>
        </authorList>
    </citation>
    <scope>NUCLEOTIDE SEQUENCE [LARGE SCALE GENOMIC DNA]</scope>
    <source>
        <strain evidence="2 3">JCM 3307</strain>
    </source>
</reference>
<feature type="transmembrane region" description="Helical" evidence="1">
    <location>
        <begin position="288"/>
        <end position="306"/>
    </location>
</feature>
<keyword evidence="3" id="KW-1185">Reference proteome</keyword>
<dbReference type="EMBL" id="JBHMCA010000049">
    <property type="protein sequence ID" value="MFB9446716.1"/>
    <property type="molecule type" value="Genomic_DNA"/>
</dbReference>
<name>A0ABV5MCY6_9ACTN</name>
<feature type="transmembrane region" description="Helical" evidence="1">
    <location>
        <begin position="115"/>
        <end position="142"/>
    </location>
</feature>
<evidence type="ECO:0000313" key="3">
    <source>
        <dbReference type="Proteomes" id="UP001589608"/>
    </source>
</evidence>
<feature type="transmembrane region" description="Helical" evidence="1">
    <location>
        <begin position="162"/>
        <end position="182"/>
    </location>
</feature>
<dbReference type="RefSeq" id="WP_223104628.1">
    <property type="nucleotide sequence ID" value="NZ_CP061913.1"/>
</dbReference>
<sequence>MSRPRGLWPTWRLHRAALLTSVAVLLALTVLLVLTGLRIRASYDQLGIDACRPACTPAQLNAFAEQAQRWGLWSQFLALLPGLLGMFVGAPLLAREYEAGTFRFAFTQGITPQRLLLTKVALLGGALLTVTLAFSAFFHWWYTPIALIKDRLAPWPYHADGIYLAAATLFCFALGVLAGAVLRRTVLAMVVTGAAWIAVFFADWYGLRPHFAQPLLARSATGGLGHGGRPWVVDSWVVDPSGHRLSDADWNAIVALHAGDRSWDQADYTTWILYEPGSRFWSFQALDAGWLTALAAAFVLATLWWLRRRPT</sequence>
<proteinExistence type="predicted"/>
<protein>
    <submittedName>
        <fullName evidence="2">ABC transporter permease</fullName>
    </submittedName>
</protein>
<organism evidence="2 3">
    <name type="scientific">Dactylosporangium vinaceum</name>
    <dbReference type="NCBI Taxonomy" id="53362"/>
    <lineage>
        <taxon>Bacteria</taxon>
        <taxon>Bacillati</taxon>
        <taxon>Actinomycetota</taxon>
        <taxon>Actinomycetes</taxon>
        <taxon>Micromonosporales</taxon>
        <taxon>Micromonosporaceae</taxon>
        <taxon>Dactylosporangium</taxon>
    </lineage>
</organism>
<keyword evidence="1" id="KW-0812">Transmembrane</keyword>
<feature type="transmembrane region" description="Helical" evidence="1">
    <location>
        <begin position="72"/>
        <end position="94"/>
    </location>
</feature>
<keyword evidence="1" id="KW-1133">Transmembrane helix</keyword>
<comment type="caution">
    <text evidence="2">The sequence shown here is derived from an EMBL/GenBank/DDBJ whole genome shotgun (WGS) entry which is preliminary data.</text>
</comment>
<dbReference type="Proteomes" id="UP001589608">
    <property type="component" value="Unassembled WGS sequence"/>
</dbReference>
<evidence type="ECO:0000313" key="2">
    <source>
        <dbReference type="EMBL" id="MFB9446716.1"/>
    </source>
</evidence>
<dbReference type="Pfam" id="PF12679">
    <property type="entry name" value="ABC2_membrane_2"/>
    <property type="match status" value="1"/>
</dbReference>
<gene>
    <name evidence="2" type="ORF">ACFFTR_26810</name>
</gene>
<accession>A0ABV5MCY6</accession>